<dbReference type="InterPro" id="IPR010562">
    <property type="entry name" value="Haemolymph_juvenile_hormone-bd"/>
</dbReference>
<feature type="non-terminal residue" evidence="1">
    <location>
        <position position="224"/>
    </location>
</feature>
<dbReference type="Gene3D" id="3.15.10.30">
    <property type="entry name" value="Haemolymph juvenile hormone binding protein"/>
    <property type="match status" value="1"/>
</dbReference>
<evidence type="ECO:0000313" key="2">
    <source>
        <dbReference type="Proteomes" id="UP000494163"/>
    </source>
</evidence>
<dbReference type="Proteomes" id="UP000494163">
    <property type="component" value="Chromosome 2L"/>
</dbReference>
<dbReference type="EMBL" id="CP012523">
    <property type="protein sequence ID" value="ALC38394.1"/>
    <property type="molecule type" value="Genomic_DNA"/>
</dbReference>
<dbReference type="PANTHER" id="PTHR11008">
    <property type="entry name" value="PROTEIN TAKEOUT-LIKE PROTEIN"/>
    <property type="match status" value="1"/>
</dbReference>
<dbReference type="OrthoDB" id="8196554at2759"/>
<name>A0A0M5IW36_DROBS</name>
<reference evidence="1 2" key="1">
    <citation type="submission" date="2015-08" db="EMBL/GenBank/DDBJ databases">
        <title>Ancestral chromatin configuration constrains chromatin evolution on differentiating sex chromosomes in Drosophila.</title>
        <authorList>
            <person name="Zhou Q."/>
            <person name="Bachtrog D."/>
        </authorList>
    </citation>
    <scope>NUCLEOTIDE SEQUENCE [LARGE SCALE GENOMIC DNA]</scope>
    <source>
        <tissue evidence="1">Whole larvae</tissue>
    </source>
</reference>
<organism evidence="1 2">
    <name type="scientific">Drosophila busckii</name>
    <name type="common">Fruit fly</name>
    <dbReference type="NCBI Taxonomy" id="30019"/>
    <lineage>
        <taxon>Eukaryota</taxon>
        <taxon>Metazoa</taxon>
        <taxon>Ecdysozoa</taxon>
        <taxon>Arthropoda</taxon>
        <taxon>Hexapoda</taxon>
        <taxon>Insecta</taxon>
        <taxon>Pterygota</taxon>
        <taxon>Neoptera</taxon>
        <taxon>Endopterygota</taxon>
        <taxon>Diptera</taxon>
        <taxon>Brachycera</taxon>
        <taxon>Muscomorpha</taxon>
        <taxon>Ephydroidea</taxon>
        <taxon>Drosophilidae</taxon>
        <taxon>Drosophila</taxon>
    </lineage>
</organism>
<dbReference type="PANTHER" id="PTHR11008:SF18">
    <property type="entry name" value="BCDNA.GH05536-RELATED"/>
    <property type="match status" value="1"/>
</dbReference>
<dbReference type="OMA" id="PYDPFVI"/>
<keyword evidence="2" id="KW-1185">Reference proteome</keyword>
<dbReference type="AlphaFoldDB" id="A0A0M5IW36"/>
<dbReference type="Pfam" id="PF06585">
    <property type="entry name" value="JHBP"/>
    <property type="match status" value="1"/>
</dbReference>
<dbReference type="STRING" id="30019.A0A0M5IW36"/>
<dbReference type="GO" id="GO:0005615">
    <property type="term" value="C:extracellular space"/>
    <property type="evidence" value="ECO:0007669"/>
    <property type="project" value="TreeGrafter"/>
</dbReference>
<gene>
    <name evidence="1" type="ORF">Dbus_chr2Lg479</name>
</gene>
<dbReference type="SMR" id="A0A0M5IW36"/>
<sequence>DLPKCSENPDEAGDCVKEIMNTLIPRLRMGDPDLKIPSYDPLTIDRMSFQYASGAVSGRISVRNVKLFGFAEHKIDKINIKVNGDKVKLRIVSKLPKMNIVGNYKADMMVNQLQLKPKGNFNVTLFDVENHVSTDGEIYKKDGHRFLRLTDIDASPKIGDMVIKANGIFPDPELDELALNVANSHWRDIYGIILPETRNSWAPLMLRLINEALIHVPLDEFTKS</sequence>
<dbReference type="SMART" id="SM00700">
    <property type="entry name" value="JHBP"/>
    <property type="match status" value="1"/>
</dbReference>
<evidence type="ECO:0000313" key="1">
    <source>
        <dbReference type="EMBL" id="ALC38394.1"/>
    </source>
</evidence>
<accession>A0A0M5IW36</accession>
<feature type="non-terminal residue" evidence="1">
    <location>
        <position position="1"/>
    </location>
</feature>
<proteinExistence type="predicted"/>
<dbReference type="InterPro" id="IPR038606">
    <property type="entry name" value="To_sf"/>
</dbReference>
<protein>
    <submittedName>
        <fullName evidence="1">CG5945</fullName>
    </submittedName>
</protein>